<dbReference type="EMBL" id="VFPS01000001">
    <property type="protein sequence ID" value="TQN00932.1"/>
    <property type="molecule type" value="Genomic_DNA"/>
</dbReference>
<dbReference type="CDD" id="cd11528">
    <property type="entry name" value="NTP-PPase_MazG_Nterm"/>
    <property type="match status" value="1"/>
</dbReference>
<feature type="compositionally biased region" description="Gly residues" evidence="1">
    <location>
        <begin position="11"/>
        <end position="22"/>
    </location>
</feature>
<dbReference type="GO" id="GO:0046052">
    <property type="term" value="P:UTP catabolic process"/>
    <property type="evidence" value="ECO:0007669"/>
    <property type="project" value="TreeGrafter"/>
</dbReference>
<proteinExistence type="predicted"/>
<dbReference type="AlphaFoldDB" id="A0A4Y3ULJ3"/>
<dbReference type="Gene3D" id="1.10.287.1080">
    <property type="entry name" value="MazG-like"/>
    <property type="match status" value="2"/>
</dbReference>
<reference evidence="3 4" key="1">
    <citation type="submission" date="2019-06" db="EMBL/GenBank/DDBJ databases">
        <title>Sequencing the genomes of 1000 actinobacteria strains.</title>
        <authorList>
            <person name="Klenk H.-P."/>
        </authorList>
    </citation>
    <scope>NUCLEOTIDE SEQUENCE [LARGE SCALE GENOMIC DNA]</scope>
    <source>
        <strain evidence="3 4">DSM 20427</strain>
    </source>
</reference>
<protein>
    <submittedName>
        <fullName evidence="3">XTP/dITP diphosphohydrolase</fullName>
    </submittedName>
</protein>
<name>A0A4Y3ULJ3_9MICO</name>
<organism evidence="3 4">
    <name type="scientific">Microbacterium lacticum</name>
    <dbReference type="NCBI Taxonomy" id="33885"/>
    <lineage>
        <taxon>Bacteria</taxon>
        <taxon>Bacillati</taxon>
        <taxon>Actinomycetota</taxon>
        <taxon>Actinomycetes</taxon>
        <taxon>Micrococcales</taxon>
        <taxon>Microbacteriaceae</taxon>
        <taxon>Microbacterium</taxon>
    </lineage>
</organism>
<dbReference type="GO" id="GO:0047429">
    <property type="term" value="F:nucleoside triphosphate diphosphatase activity"/>
    <property type="evidence" value="ECO:0007669"/>
    <property type="project" value="TreeGrafter"/>
</dbReference>
<dbReference type="SUPFAM" id="SSF101386">
    <property type="entry name" value="all-alpha NTP pyrophosphatases"/>
    <property type="match status" value="1"/>
</dbReference>
<dbReference type="InterPro" id="IPR048015">
    <property type="entry name" value="NTP-PPase_MazG-like_N"/>
</dbReference>
<evidence type="ECO:0000313" key="3">
    <source>
        <dbReference type="EMBL" id="TQN00932.1"/>
    </source>
</evidence>
<keyword evidence="3" id="KW-0378">Hydrolase</keyword>
<dbReference type="InterPro" id="IPR004518">
    <property type="entry name" value="MazG-like_dom"/>
</dbReference>
<evidence type="ECO:0000256" key="1">
    <source>
        <dbReference type="SAM" id="MobiDB-lite"/>
    </source>
</evidence>
<evidence type="ECO:0000313" key="4">
    <source>
        <dbReference type="Proteomes" id="UP000319804"/>
    </source>
</evidence>
<dbReference type="Pfam" id="PF03819">
    <property type="entry name" value="MazG"/>
    <property type="match status" value="1"/>
</dbReference>
<dbReference type="PANTHER" id="PTHR30522">
    <property type="entry name" value="NUCLEOSIDE TRIPHOSPHATE PYROPHOSPHOHYDROLASE"/>
    <property type="match status" value="1"/>
</dbReference>
<comment type="caution">
    <text evidence="3">The sequence shown here is derived from an EMBL/GenBank/DDBJ whole genome shotgun (WGS) entry which is preliminary data.</text>
</comment>
<accession>A0A4Y3ULJ3</accession>
<dbReference type="GO" id="GO:0046047">
    <property type="term" value="P:TTP catabolic process"/>
    <property type="evidence" value="ECO:0007669"/>
    <property type="project" value="TreeGrafter"/>
</dbReference>
<dbReference type="GO" id="GO:0006203">
    <property type="term" value="P:dGTP catabolic process"/>
    <property type="evidence" value="ECO:0007669"/>
    <property type="project" value="TreeGrafter"/>
</dbReference>
<dbReference type="PANTHER" id="PTHR30522:SF0">
    <property type="entry name" value="NUCLEOSIDE TRIPHOSPHATE PYROPHOSPHOHYDROLASE"/>
    <property type="match status" value="1"/>
</dbReference>
<sequence length="253" mass="26481">MTTSDAPEPGRSGGAGPTGAAGAGPAASSGGDPLREAAETMRAVRERCVWSQQITHDDLVPYLVEESAELIDAVEQGSRADLREELGDLLWQVLFHAAVAAEDPDDPFTIDDVASGLVEKMVRRHPHVFAGAVARTPEEVLVHWHAAKAAEKRERRSVLDGVSPHMPSLALAQKLLGRAAQVGVGAPAPEVAPAAAVTRPPESEAELGASLLGLVALARERGWDADRALRGTIRALEADVRAAEGDVRAAEGA</sequence>
<dbReference type="GO" id="GO:0046076">
    <property type="term" value="P:dTTP catabolic process"/>
    <property type="evidence" value="ECO:0007669"/>
    <property type="project" value="TreeGrafter"/>
</dbReference>
<dbReference type="OrthoDB" id="9808939at2"/>
<evidence type="ECO:0000259" key="2">
    <source>
        <dbReference type="Pfam" id="PF03819"/>
    </source>
</evidence>
<dbReference type="InterPro" id="IPR011551">
    <property type="entry name" value="NTP_PyrPHydrolase_MazG"/>
</dbReference>
<dbReference type="Proteomes" id="UP000319804">
    <property type="component" value="Unassembled WGS sequence"/>
</dbReference>
<feature type="region of interest" description="Disordered" evidence="1">
    <location>
        <begin position="1"/>
        <end position="39"/>
    </location>
</feature>
<dbReference type="GO" id="GO:0046081">
    <property type="term" value="P:dUTP catabolic process"/>
    <property type="evidence" value="ECO:0007669"/>
    <property type="project" value="TreeGrafter"/>
</dbReference>
<gene>
    <name evidence="3" type="ORF">FHX68_1061</name>
</gene>
<dbReference type="GO" id="GO:0046061">
    <property type="term" value="P:dATP catabolic process"/>
    <property type="evidence" value="ECO:0007669"/>
    <property type="project" value="TreeGrafter"/>
</dbReference>
<keyword evidence="4" id="KW-1185">Reference proteome</keyword>
<feature type="domain" description="NTP pyrophosphohydrolase MazG-like" evidence="2">
    <location>
        <begin position="55"/>
        <end position="129"/>
    </location>
</feature>